<accession>A0ABS2N2K7</accession>
<evidence type="ECO:0000256" key="1">
    <source>
        <dbReference type="SAM" id="Phobius"/>
    </source>
</evidence>
<dbReference type="Proteomes" id="UP001296943">
    <property type="component" value="Unassembled WGS sequence"/>
</dbReference>
<keyword evidence="3" id="KW-1185">Reference proteome</keyword>
<evidence type="ECO:0008006" key="4">
    <source>
        <dbReference type="Google" id="ProtNLM"/>
    </source>
</evidence>
<feature type="transmembrane region" description="Helical" evidence="1">
    <location>
        <begin position="12"/>
        <end position="32"/>
    </location>
</feature>
<feature type="transmembrane region" description="Helical" evidence="1">
    <location>
        <begin position="38"/>
        <end position="60"/>
    </location>
</feature>
<reference evidence="2 3" key="1">
    <citation type="submission" date="2021-01" db="EMBL/GenBank/DDBJ databases">
        <title>Genomic Encyclopedia of Type Strains, Phase IV (KMG-IV): sequencing the most valuable type-strain genomes for metagenomic binning, comparative biology and taxonomic classification.</title>
        <authorList>
            <person name="Goeker M."/>
        </authorList>
    </citation>
    <scope>NUCLEOTIDE SEQUENCE [LARGE SCALE GENOMIC DNA]</scope>
    <source>
        <strain evidence="2 3">DSM 23711</strain>
    </source>
</reference>
<comment type="caution">
    <text evidence="2">The sequence shown here is derived from an EMBL/GenBank/DDBJ whole genome shotgun (WGS) entry which is preliminary data.</text>
</comment>
<gene>
    <name evidence="2" type="ORF">JOC48_002882</name>
</gene>
<evidence type="ECO:0000313" key="3">
    <source>
        <dbReference type="Proteomes" id="UP001296943"/>
    </source>
</evidence>
<keyword evidence="1" id="KW-1133">Transmembrane helix</keyword>
<name>A0ABS2N2K7_9BACI</name>
<dbReference type="EMBL" id="JAFBDR010000016">
    <property type="protein sequence ID" value="MBM7572379.1"/>
    <property type="molecule type" value="Genomic_DNA"/>
</dbReference>
<keyword evidence="1" id="KW-0472">Membrane</keyword>
<organism evidence="2 3">
    <name type="scientific">Aquibacillus albus</name>
    <dbReference type="NCBI Taxonomy" id="1168171"/>
    <lineage>
        <taxon>Bacteria</taxon>
        <taxon>Bacillati</taxon>
        <taxon>Bacillota</taxon>
        <taxon>Bacilli</taxon>
        <taxon>Bacillales</taxon>
        <taxon>Bacillaceae</taxon>
        <taxon>Aquibacillus</taxon>
    </lineage>
</organism>
<sequence length="66" mass="7846">MMFNERGETFMKYSLYGAIGLVVIFIVLNILNYDGFNIIIGSFEWVTRYILPWIALYWFIQLVKSN</sequence>
<proteinExistence type="predicted"/>
<keyword evidence="1" id="KW-0812">Transmembrane</keyword>
<evidence type="ECO:0000313" key="2">
    <source>
        <dbReference type="EMBL" id="MBM7572379.1"/>
    </source>
</evidence>
<protein>
    <recommendedName>
        <fullName evidence="4">Permease</fullName>
    </recommendedName>
</protein>